<reference evidence="2" key="2">
    <citation type="journal article" date="2020" name="Microorganisms">
        <title>Osmotic Adaptation and Compatible Solute Biosynthesis of Phototrophic Bacteria as Revealed from Genome Analyses.</title>
        <authorList>
            <person name="Imhoff J.F."/>
            <person name="Rahn T."/>
            <person name="Kunzel S."/>
            <person name="Keller A."/>
            <person name="Neulinger S.C."/>
        </authorList>
    </citation>
    <scope>NUCLEOTIDE SEQUENCE</scope>
    <source>
        <strain evidence="2">IM 151</strain>
    </source>
</reference>
<evidence type="ECO:0000256" key="1">
    <source>
        <dbReference type="SAM" id="MobiDB-lite"/>
    </source>
</evidence>
<proteinExistence type="predicted"/>
<comment type="caution">
    <text evidence="2">The sequence shown here is derived from an EMBL/GenBank/DDBJ whole genome shotgun (WGS) entry which is preliminary data.</text>
</comment>
<name>A0ABS1DQ36_RUBGE</name>
<sequence>MSDAMKKTAGARPQVTVERGPKGGFRFNWKSLPARGDVVKMSDGRSMVYQQVGPAGMVLCTDEGGAEHLLFPSQIDLVIPGGEASNAD</sequence>
<dbReference type="RefSeq" id="WP_200377490.1">
    <property type="nucleotide sequence ID" value="NZ_NRRU01000001.1"/>
</dbReference>
<evidence type="ECO:0000313" key="3">
    <source>
        <dbReference type="Proteomes" id="UP001041814"/>
    </source>
</evidence>
<accession>A0ABS1DQ36</accession>
<reference evidence="2" key="1">
    <citation type="submission" date="2017-08" db="EMBL/GenBank/DDBJ databases">
        <authorList>
            <person name="Imhoff J.F."/>
            <person name="Rahn T."/>
            <person name="Kuenzel S."/>
            <person name="Neulinger S.C."/>
        </authorList>
    </citation>
    <scope>NUCLEOTIDE SEQUENCE</scope>
    <source>
        <strain evidence="2">IM 151</strain>
    </source>
</reference>
<dbReference type="Proteomes" id="UP001041814">
    <property type="component" value="Unassembled WGS sequence"/>
</dbReference>
<feature type="region of interest" description="Disordered" evidence="1">
    <location>
        <begin position="1"/>
        <end position="22"/>
    </location>
</feature>
<keyword evidence="3" id="KW-1185">Reference proteome</keyword>
<dbReference type="EMBL" id="NRRU01000001">
    <property type="protein sequence ID" value="MBK1711271.1"/>
    <property type="molecule type" value="Genomic_DNA"/>
</dbReference>
<gene>
    <name evidence="2" type="ORF">CKO43_00580</name>
</gene>
<organism evidence="2 3">
    <name type="scientific">Rubrivivax gelatinosus</name>
    <name type="common">Rhodocyclus gelatinosus</name>
    <name type="synonym">Rhodopseudomonas gelatinosa</name>
    <dbReference type="NCBI Taxonomy" id="28068"/>
    <lineage>
        <taxon>Bacteria</taxon>
        <taxon>Pseudomonadati</taxon>
        <taxon>Pseudomonadota</taxon>
        <taxon>Betaproteobacteria</taxon>
        <taxon>Burkholderiales</taxon>
        <taxon>Sphaerotilaceae</taxon>
        <taxon>Rubrivivax</taxon>
    </lineage>
</organism>
<protein>
    <submittedName>
        <fullName evidence="2">Uncharacterized protein</fullName>
    </submittedName>
</protein>
<evidence type="ECO:0000313" key="2">
    <source>
        <dbReference type="EMBL" id="MBK1711271.1"/>
    </source>
</evidence>